<dbReference type="RefSeq" id="XP_038809507.1">
    <property type="nucleotide sequence ID" value="XM_038954262.1"/>
</dbReference>
<dbReference type="PANTHER" id="PTHR40621">
    <property type="entry name" value="TRANSCRIPTION FACTOR KAPC-RELATED"/>
    <property type="match status" value="1"/>
</dbReference>
<comment type="caution">
    <text evidence="7">The sequence shown here is derived from an EMBL/GenBank/DDBJ whole genome shotgun (WGS) entry which is preliminary data.</text>
</comment>
<dbReference type="GeneID" id="62233413"/>
<organism evidence="7 8">
    <name type="scientific">Botrytis deweyae</name>
    <dbReference type="NCBI Taxonomy" id="2478750"/>
    <lineage>
        <taxon>Eukaryota</taxon>
        <taxon>Fungi</taxon>
        <taxon>Dikarya</taxon>
        <taxon>Ascomycota</taxon>
        <taxon>Pezizomycotina</taxon>
        <taxon>Leotiomycetes</taxon>
        <taxon>Helotiales</taxon>
        <taxon>Sclerotiniaceae</taxon>
        <taxon>Botrytis</taxon>
    </lineage>
</organism>
<evidence type="ECO:0000313" key="7">
    <source>
        <dbReference type="EMBL" id="KAF7926344.1"/>
    </source>
</evidence>
<evidence type="ECO:0000256" key="3">
    <source>
        <dbReference type="ARBA" id="ARBA00023015"/>
    </source>
</evidence>
<dbReference type="Proteomes" id="UP000783213">
    <property type="component" value="Unassembled WGS sequence"/>
</dbReference>
<reference evidence="7 8" key="1">
    <citation type="journal article" date="2020" name="Genome Biol. Evol.">
        <title>Comparative genomics of Sclerotiniaceae.</title>
        <authorList>
            <person name="Valero Jimenez C.A."/>
            <person name="Steentjes M."/>
            <person name="Scholten O.E."/>
            <person name="Van Kan J.A.L."/>
        </authorList>
    </citation>
    <scope>NUCLEOTIDE SEQUENCE [LARGE SCALE GENOMIC DNA]</scope>
    <source>
        <strain evidence="7 8">B1</strain>
    </source>
</reference>
<gene>
    <name evidence="7" type="ORF">EAE98_006639</name>
</gene>
<keyword evidence="5" id="KW-0804">Transcription</keyword>
<keyword evidence="8" id="KW-1185">Reference proteome</keyword>
<dbReference type="CDD" id="cd14688">
    <property type="entry name" value="bZIP_YAP"/>
    <property type="match status" value="1"/>
</dbReference>
<protein>
    <recommendedName>
        <fullName evidence="9">BZIP domain-containing protein</fullName>
    </recommendedName>
</protein>
<dbReference type="EMBL" id="RCSX01000014">
    <property type="protein sequence ID" value="KAF7926344.1"/>
    <property type="molecule type" value="Genomic_DNA"/>
</dbReference>
<evidence type="ECO:0000256" key="5">
    <source>
        <dbReference type="ARBA" id="ARBA00023163"/>
    </source>
</evidence>
<dbReference type="SUPFAM" id="SSF57959">
    <property type="entry name" value="Leucine zipper domain"/>
    <property type="match status" value="1"/>
</dbReference>
<sequence length="416" mass="46430">MADESQDASFASFWHRSVDKISSQKVKFMPNITRIKTSKDENSEIKAGTAQKQHRRAQVRRAQIEHRQRKQNYVKHLEEDVIRLRGMIATTEDESSALMKENRAIESTLSASGIKDLSSLKSRIRKLPGDQPINLLPPQEYEPLRGLATSDVTQQIRPTIRTVDYESENDRLSSYINDMLTQDSDPLNNYFSDNHNLPHSSTSSGSHINIQFDEFLNASCLHLSESSDSSTKGYGAIDLSKPLPPLPGQASVPSNAVQKSSPDISVMAINFILALEHPCRTHFHHIPDTPPPFDPAGDPSGHELMASTQIFAQAPLEAFNESTSEVSWFSSSVSLARLHAISQSLPVSDFEITPVQAWFMIAEKYHDDIEKIVGTKTMNNLKRGLGSLSRCYQFGAVMDVDSFWEVVDDVMIQNGS</sequence>
<keyword evidence="4" id="KW-0238">DNA-binding</keyword>
<evidence type="ECO:0000256" key="1">
    <source>
        <dbReference type="ARBA" id="ARBA00004123"/>
    </source>
</evidence>
<dbReference type="PANTHER" id="PTHR40621:SF11">
    <property type="entry name" value="TRANSCRIPTION FACTOR KAPC-RELATED"/>
    <property type="match status" value="1"/>
</dbReference>
<comment type="subcellular location">
    <subcellularLocation>
        <location evidence="1">Nucleus</location>
    </subcellularLocation>
</comment>
<dbReference type="Gene3D" id="1.20.5.170">
    <property type="match status" value="1"/>
</dbReference>
<evidence type="ECO:0000256" key="2">
    <source>
        <dbReference type="ARBA" id="ARBA00007163"/>
    </source>
</evidence>
<keyword evidence="6" id="KW-0539">Nucleus</keyword>
<evidence type="ECO:0000256" key="4">
    <source>
        <dbReference type="ARBA" id="ARBA00023125"/>
    </source>
</evidence>
<evidence type="ECO:0000256" key="6">
    <source>
        <dbReference type="ARBA" id="ARBA00023242"/>
    </source>
</evidence>
<dbReference type="InterPro" id="IPR050936">
    <property type="entry name" value="AP-1-like"/>
</dbReference>
<proteinExistence type="inferred from homology"/>
<keyword evidence="3" id="KW-0805">Transcription regulation</keyword>
<comment type="similarity">
    <text evidence="2">Belongs to the bZIP family.</text>
</comment>
<dbReference type="InterPro" id="IPR046347">
    <property type="entry name" value="bZIP_sf"/>
</dbReference>
<accession>A0ABQ7IJX5</accession>
<evidence type="ECO:0008006" key="9">
    <source>
        <dbReference type="Google" id="ProtNLM"/>
    </source>
</evidence>
<name>A0ABQ7IJX5_9HELO</name>
<evidence type="ECO:0000313" key="8">
    <source>
        <dbReference type="Proteomes" id="UP000783213"/>
    </source>
</evidence>